<accession>A0ABS5CLD9</accession>
<evidence type="ECO:0000313" key="4">
    <source>
        <dbReference type="Proteomes" id="UP000673394"/>
    </source>
</evidence>
<keyword evidence="1" id="KW-0472">Membrane</keyword>
<feature type="domain" description="DUF5666" evidence="2">
    <location>
        <begin position="210"/>
        <end position="262"/>
    </location>
</feature>
<comment type="caution">
    <text evidence="3">The sequence shown here is derived from an EMBL/GenBank/DDBJ whole genome shotgun (WGS) entry which is preliminary data.</text>
</comment>
<evidence type="ECO:0000259" key="2">
    <source>
        <dbReference type="Pfam" id="PF18914"/>
    </source>
</evidence>
<organism evidence="3 4">
    <name type="scientific">Paenibacillus lignilyticus</name>
    <dbReference type="NCBI Taxonomy" id="1172615"/>
    <lineage>
        <taxon>Bacteria</taxon>
        <taxon>Bacillati</taxon>
        <taxon>Bacillota</taxon>
        <taxon>Bacilli</taxon>
        <taxon>Bacillales</taxon>
        <taxon>Paenibacillaceae</taxon>
        <taxon>Paenibacillus</taxon>
    </lineage>
</organism>
<sequence>MKKSVYKSAMSHVKTSEDFKEVTYKKLMQEMQHMDQETQTNTINPKGRVKMEKVMTKKLTGWTVGIAACAVLAVSIFTLNNDTTPANPPQTAVVDTQKPPIMGKVRVNIDGVISEVSADGKSFKVGDLWVEVTDQTQWGSNEPTATAPSEDLLSKEFKVGNIVSGFTSDDVSTGKVKATVIYNNMAPQTGEAGGSTKPATTGKMMANIDGVITEVSADGKSFKVGDLWVTVTPETQLGIDGPTAAAPSEDLLAKEFKVGNIVSGFTSEDVSTGKVNATRIYNNMVPQK</sequence>
<evidence type="ECO:0000256" key="1">
    <source>
        <dbReference type="SAM" id="Phobius"/>
    </source>
</evidence>
<keyword evidence="1" id="KW-1133">Transmembrane helix</keyword>
<proteinExistence type="predicted"/>
<keyword evidence="1" id="KW-0812">Transmembrane</keyword>
<dbReference type="Proteomes" id="UP000673394">
    <property type="component" value="Unassembled WGS sequence"/>
</dbReference>
<evidence type="ECO:0000313" key="3">
    <source>
        <dbReference type="EMBL" id="MBP3966641.1"/>
    </source>
</evidence>
<feature type="domain" description="DUF5666" evidence="2">
    <location>
        <begin position="111"/>
        <end position="163"/>
    </location>
</feature>
<dbReference type="EMBL" id="JAGKSP010000021">
    <property type="protein sequence ID" value="MBP3966641.1"/>
    <property type="molecule type" value="Genomic_DNA"/>
</dbReference>
<dbReference type="InterPro" id="IPR043724">
    <property type="entry name" value="DUF5666"/>
</dbReference>
<name>A0ABS5CLD9_9BACL</name>
<reference evidence="3 4" key="1">
    <citation type="submission" date="2021-04" db="EMBL/GenBank/DDBJ databases">
        <title>Paenibacillus sp. DLE-14 whole genome sequence.</title>
        <authorList>
            <person name="Ham Y.J."/>
        </authorList>
    </citation>
    <scope>NUCLEOTIDE SEQUENCE [LARGE SCALE GENOMIC DNA]</scope>
    <source>
        <strain evidence="3 4">DLE-14</strain>
    </source>
</reference>
<dbReference type="Pfam" id="PF18914">
    <property type="entry name" value="DUF5666"/>
    <property type="match status" value="2"/>
</dbReference>
<gene>
    <name evidence="3" type="ORF">I8J30_28555</name>
</gene>
<protein>
    <recommendedName>
        <fullName evidence="2">DUF5666 domain-containing protein</fullName>
    </recommendedName>
</protein>
<dbReference type="RefSeq" id="WP_210663895.1">
    <property type="nucleotide sequence ID" value="NZ_JAGKSP010000021.1"/>
</dbReference>
<feature type="transmembrane region" description="Helical" evidence="1">
    <location>
        <begin position="59"/>
        <end position="79"/>
    </location>
</feature>
<keyword evidence="4" id="KW-1185">Reference proteome</keyword>